<dbReference type="SUPFAM" id="SSF144232">
    <property type="entry name" value="HIT/MYND zinc finger-like"/>
    <property type="match status" value="1"/>
</dbReference>
<feature type="domain" description="MYND-type" evidence="6">
    <location>
        <begin position="339"/>
        <end position="375"/>
    </location>
</feature>
<feature type="compositionally biased region" description="Acidic residues" evidence="5">
    <location>
        <begin position="411"/>
        <end position="424"/>
    </location>
</feature>
<keyword evidence="3" id="KW-0862">Zinc</keyword>
<dbReference type="InterPro" id="IPR002893">
    <property type="entry name" value="Znf_MYND"/>
</dbReference>
<evidence type="ECO:0000256" key="1">
    <source>
        <dbReference type="ARBA" id="ARBA00022723"/>
    </source>
</evidence>
<gene>
    <name evidence="7" type="ORF">SCHPADRAFT_349264</name>
</gene>
<keyword evidence="8" id="KW-1185">Reference proteome</keyword>
<sequence length="434" mass="47945">MPPSQPQEDNRPPRQEDYGPSTTPVSYDAPSARGNEDEPPRLLAGSSDINHFYPELSEIDRLFIESRDLERSQVRWSSRPTPDGVHENIKGGQRQEERGENRTGASQATTPPALPNRRTSIAHSRQSFDEGNLARQPSTGPGTSLVPNLTGRDSRLDPVLASGYEAHRPYDADVPIHGDPGLTRRDSRLNQVASHFNYTQNRPSFDDGNMAHMQNTDPARLTGDPRRDYPRRNRVASPTTRTHNHPSFSFDEAYGSQYQSPAHAGAAGLHATPSQVFSPFGGASDEASVGNRNVRHEGDAWRSTNDPAVLWAIIDSLTESEGKAKQMLEQMPSLLSMTCRVCNAPTSQICEGCHKVGYCSVEHQAKDWFIHGRECGFSPKQIEASTDVVASRSEVPVSTNKAKTEAKEEKEESSESDWTDEGSDEEKKVTVKDK</sequence>
<organism evidence="7 8">
    <name type="scientific">Schizopora paradoxa</name>
    <dbReference type="NCBI Taxonomy" id="27342"/>
    <lineage>
        <taxon>Eukaryota</taxon>
        <taxon>Fungi</taxon>
        <taxon>Dikarya</taxon>
        <taxon>Basidiomycota</taxon>
        <taxon>Agaricomycotina</taxon>
        <taxon>Agaricomycetes</taxon>
        <taxon>Hymenochaetales</taxon>
        <taxon>Schizoporaceae</taxon>
        <taxon>Schizopora</taxon>
    </lineage>
</organism>
<proteinExistence type="predicted"/>
<dbReference type="OrthoDB" id="5231159at2759"/>
<evidence type="ECO:0000256" key="5">
    <source>
        <dbReference type="SAM" id="MobiDB-lite"/>
    </source>
</evidence>
<feature type="compositionally biased region" description="Basic and acidic residues" evidence="5">
    <location>
        <begin position="425"/>
        <end position="434"/>
    </location>
</feature>
<feature type="region of interest" description="Disordered" evidence="5">
    <location>
        <begin position="1"/>
        <end position="49"/>
    </location>
</feature>
<name>A0A0H2RPZ8_9AGAM</name>
<dbReference type="Gene3D" id="6.10.140.2220">
    <property type="match status" value="1"/>
</dbReference>
<feature type="region of interest" description="Disordered" evidence="5">
    <location>
        <begin position="388"/>
        <end position="434"/>
    </location>
</feature>
<evidence type="ECO:0000259" key="6">
    <source>
        <dbReference type="PROSITE" id="PS50865"/>
    </source>
</evidence>
<evidence type="ECO:0000256" key="2">
    <source>
        <dbReference type="ARBA" id="ARBA00022771"/>
    </source>
</evidence>
<feature type="region of interest" description="Disordered" evidence="5">
    <location>
        <begin position="200"/>
        <end position="253"/>
    </location>
</feature>
<feature type="compositionally biased region" description="Polar residues" evidence="5">
    <location>
        <begin position="236"/>
        <end position="247"/>
    </location>
</feature>
<feature type="compositionally biased region" description="Polar residues" evidence="5">
    <location>
        <begin position="135"/>
        <end position="147"/>
    </location>
</feature>
<keyword evidence="1" id="KW-0479">Metal-binding</keyword>
<dbReference type="GO" id="GO:0008270">
    <property type="term" value="F:zinc ion binding"/>
    <property type="evidence" value="ECO:0007669"/>
    <property type="project" value="UniProtKB-KW"/>
</dbReference>
<dbReference type="InParanoid" id="A0A0H2RPZ8"/>
<reference evidence="7 8" key="1">
    <citation type="submission" date="2015-04" db="EMBL/GenBank/DDBJ databases">
        <title>Complete genome sequence of Schizopora paradoxa KUC8140, a cosmopolitan wood degrader in East Asia.</title>
        <authorList>
            <consortium name="DOE Joint Genome Institute"/>
            <person name="Min B."/>
            <person name="Park H."/>
            <person name="Jang Y."/>
            <person name="Kim J.-J."/>
            <person name="Kim K.H."/>
            <person name="Pangilinan J."/>
            <person name="Lipzen A."/>
            <person name="Riley R."/>
            <person name="Grigoriev I.V."/>
            <person name="Spatafora J.W."/>
            <person name="Choi I.-G."/>
        </authorList>
    </citation>
    <scope>NUCLEOTIDE SEQUENCE [LARGE SCALE GENOMIC DNA]</scope>
    <source>
        <strain evidence="7 8">KUC8140</strain>
    </source>
</reference>
<evidence type="ECO:0000313" key="8">
    <source>
        <dbReference type="Proteomes" id="UP000053477"/>
    </source>
</evidence>
<protein>
    <recommendedName>
        <fullName evidence="6">MYND-type domain-containing protein</fullName>
    </recommendedName>
</protein>
<dbReference type="EMBL" id="KQ085955">
    <property type="protein sequence ID" value="KLO13702.1"/>
    <property type="molecule type" value="Genomic_DNA"/>
</dbReference>
<evidence type="ECO:0000313" key="7">
    <source>
        <dbReference type="EMBL" id="KLO13702.1"/>
    </source>
</evidence>
<feature type="compositionally biased region" description="Basic and acidic residues" evidence="5">
    <location>
        <begin position="8"/>
        <end position="17"/>
    </location>
</feature>
<dbReference type="PROSITE" id="PS01360">
    <property type="entry name" value="ZF_MYND_1"/>
    <property type="match status" value="1"/>
</dbReference>
<evidence type="ECO:0000256" key="3">
    <source>
        <dbReference type="ARBA" id="ARBA00022833"/>
    </source>
</evidence>
<dbReference type="Pfam" id="PF01753">
    <property type="entry name" value="zf-MYND"/>
    <property type="match status" value="1"/>
</dbReference>
<accession>A0A0H2RPZ8</accession>
<dbReference type="PROSITE" id="PS50865">
    <property type="entry name" value="ZF_MYND_2"/>
    <property type="match status" value="1"/>
</dbReference>
<feature type="compositionally biased region" description="Basic and acidic residues" evidence="5">
    <location>
        <begin position="84"/>
        <end position="101"/>
    </location>
</feature>
<dbReference type="Proteomes" id="UP000053477">
    <property type="component" value="Unassembled WGS sequence"/>
</dbReference>
<dbReference type="AlphaFoldDB" id="A0A0H2RPZ8"/>
<feature type="region of interest" description="Disordered" evidence="5">
    <location>
        <begin position="70"/>
        <end position="156"/>
    </location>
</feature>
<keyword evidence="2 4" id="KW-0863">Zinc-finger</keyword>
<evidence type="ECO:0000256" key="4">
    <source>
        <dbReference type="PROSITE-ProRule" id="PRU00134"/>
    </source>
</evidence>